<gene>
    <name evidence="1" type="ORF">F6U93_06270</name>
</gene>
<proteinExistence type="predicted"/>
<protein>
    <recommendedName>
        <fullName evidence="3">Serum amyloid A protein</fullName>
    </recommendedName>
</protein>
<dbReference type="EMBL" id="WAAT01000037">
    <property type="protein sequence ID" value="KAB1068303.1"/>
    <property type="molecule type" value="Genomic_DNA"/>
</dbReference>
<sequence length="108" mass="12401">MKQINYKEEQMNAFKLKMASLTYFTIFSSATSINTYNSARNHVDSKKGLGWSGRLEEALSNFQASGANYRNNPTDENNRRYRNAKGLYYEALLDKHDTIPKSVVSDTY</sequence>
<evidence type="ECO:0000313" key="2">
    <source>
        <dbReference type="Proteomes" id="UP000441333"/>
    </source>
</evidence>
<dbReference type="RefSeq" id="WP_150937949.1">
    <property type="nucleotide sequence ID" value="NZ_WAAT01000037.1"/>
</dbReference>
<evidence type="ECO:0000313" key="1">
    <source>
        <dbReference type="EMBL" id="KAB1068303.1"/>
    </source>
</evidence>
<evidence type="ECO:0008006" key="3">
    <source>
        <dbReference type="Google" id="ProtNLM"/>
    </source>
</evidence>
<name>A0A6N6MCE4_9FLAO</name>
<organism evidence="1 2">
    <name type="scientific">Pseudotamlana haliotis</name>
    <dbReference type="NCBI Taxonomy" id="2614804"/>
    <lineage>
        <taxon>Bacteria</taxon>
        <taxon>Pseudomonadati</taxon>
        <taxon>Bacteroidota</taxon>
        <taxon>Flavobacteriia</taxon>
        <taxon>Flavobacteriales</taxon>
        <taxon>Flavobacteriaceae</taxon>
        <taxon>Pseudotamlana</taxon>
    </lineage>
</organism>
<keyword evidence="2" id="KW-1185">Reference proteome</keyword>
<dbReference type="Proteomes" id="UP000441333">
    <property type="component" value="Unassembled WGS sequence"/>
</dbReference>
<dbReference type="AlphaFoldDB" id="A0A6N6MCE4"/>
<accession>A0A6N6MCE4</accession>
<reference evidence="1 2" key="1">
    <citation type="submission" date="2019-09" db="EMBL/GenBank/DDBJ databases">
        <authorList>
            <person name="Cao W.R."/>
        </authorList>
    </citation>
    <scope>NUCLEOTIDE SEQUENCE [LARGE SCALE GENOMIC DNA]</scope>
    <source>
        <strain evidence="1 2">B1N29</strain>
    </source>
</reference>
<comment type="caution">
    <text evidence="1">The sequence shown here is derived from an EMBL/GenBank/DDBJ whole genome shotgun (WGS) entry which is preliminary data.</text>
</comment>